<protein>
    <submittedName>
        <fullName evidence="1">Uncharacterized protein</fullName>
    </submittedName>
</protein>
<gene>
    <name evidence="1" type="ORF">AVDCRST_MAG23-1886</name>
</gene>
<accession>A0A6J4TYZ7</accession>
<organism evidence="1">
    <name type="scientific">uncultured Sphingosinicella sp</name>
    <dbReference type="NCBI Taxonomy" id="478748"/>
    <lineage>
        <taxon>Bacteria</taxon>
        <taxon>Pseudomonadati</taxon>
        <taxon>Pseudomonadota</taxon>
        <taxon>Alphaproteobacteria</taxon>
        <taxon>Sphingomonadales</taxon>
        <taxon>Sphingosinicellaceae</taxon>
        <taxon>Sphingosinicella</taxon>
        <taxon>environmental samples</taxon>
    </lineage>
</organism>
<evidence type="ECO:0000313" key="1">
    <source>
        <dbReference type="EMBL" id="CAA9536068.1"/>
    </source>
</evidence>
<sequence>MSAANPKLSRLMKSLPDPGGSIAARGAMTIGLLPDAAPAPARMNVRLR</sequence>
<reference evidence="1" key="1">
    <citation type="submission" date="2020-02" db="EMBL/GenBank/DDBJ databases">
        <authorList>
            <person name="Meier V. D."/>
        </authorList>
    </citation>
    <scope>NUCLEOTIDE SEQUENCE</scope>
    <source>
        <strain evidence="1">AVDCRST_MAG23</strain>
    </source>
</reference>
<proteinExistence type="predicted"/>
<dbReference type="EMBL" id="CADCWD010000055">
    <property type="protein sequence ID" value="CAA9536068.1"/>
    <property type="molecule type" value="Genomic_DNA"/>
</dbReference>
<dbReference type="AlphaFoldDB" id="A0A6J4TYZ7"/>
<name>A0A6J4TYZ7_9SPHN</name>